<proteinExistence type="predicted"/>
<organism evidence="1">
    <name type="scientific">viral metagenome</name>
    <dbReference type="NCBI Taxonomy" id="1070528"/>
    <lineage>
        <taxon>unclassified sequences</taxon>
        <taxon>metagenomes</taxon>
        <taxon>organismal metagenomes</taxon>
    </lineage>
</organism>
<sequence>MDYKPFLPPPKEFTTCDRISYWWFMHSTPTGETSYDGDELYCSCLNCCPGNLELKLSNPYYKNPTVVFCCCFTLLFM</sequence>
<dbReference type="AlphaFoldDB" id="A0A6C0LNL2"/>
<name>A0A6C0LNL2_9ZZZZ</name>
<evidence type="ECO:0000313" key="1">
    <source>
        <dbReference type="EMBL" id="QHU30862.1"/>
    </source>
</evidence>
<accession>A0A6C0LNL2</accession>
<reference evidence="1" key="1">
    <citation type="journal article" date="2020" name="Nature">
        <title>Giant virus diversity and host interactions through global metagenomics.</title>
        <authorList>
            <person name="Schulz F."/>
            <person name="Roux S."/>
            <person name="Paez-Espino D."/>
            <person name="Jungbluth S."/>
            <person name="Walsh D.A."/>
            <person name="Denef V.J."/>
            <person name="McMahon K.D."/>
            <person name="Konstantinidis K.T."/>
            <person name="Eloe-Fadrosh E.A."/>
            <person name="Kyrpides N.C."/>
            <person name="Woyke T."/>
        </authorList>
    </citation>
    <scope>NUCLEOTIDE SEQUENCE</scope>
    <source>
        <strain evidence="1">GVMAG-M-3300027892-73</strain>
    </source>
</reference>
<dbReference type="EMBL" id="MN740520">
    <property type="protein sequence ID" value="QHU30862.1"/>
    <property type="molecule type" value="Genomic_DNA"/>
</dbReference>
<protein>
    <submittedName>
        <fullName evidence="1">Uncharacterized protein</fullName>
    </submittedName>
</protein>